<dbReference type="SUPFAM" id="SSF101112">
    <property type="entry name" value="Oxygen-evolving enhancer protein 3"/>
    <property type="match status" value="1"/>
</dbReference>
<dbReference type="GO" id="GO:0003755">
    <property type="term" value="F:peptidyl-prolyl cis-trans isomerase activity"/>
    <property type="evidence" value="ECO:0007669"/>
    <property type="project" value="UniProtKB-KW"/>
</dbReference>
<evidence type="ECO:0000256" key="1">
    <source>
        <dbReference type="ARBA" id="ARBA00013194"/>
    </source>
</evidence>
<evidence type="ECO:0000313" key="7">
    <source>
        <dbReference type="Proteomes" id="UP000323506"/>
    </source>
</evidence>
<dbReference type="CDD" id="cd01924">
    <property type="entry name" value="cyclophilin_TLP40_like"/>
    <property type="match status" value="1"/>
</dbReference>
<dbReference type="InterPro" id="IPR048563">
    <property type="entry name" value="CYP38_PsbQ-like"/>
</dbReference>
<reference evidence="6 7" key="1">
    <citation type="submission" date="2019-06" db="EMBL/GenBank/DDBJ databases">
        <title>WGS assembly of Gossypium darwinii.</title>
        <authorList>
            <person name="Chen Z.J."/>
            <person name="Sreedasyam A."/>
            <person name="Ando A."/>
            <person name="Song Q."/>
            <person name="De L."/>
            <person name="Hulse-Kemp A."/>
            <person name="Ding M."/>
            <person name="Ye W."/>
            <person name="Kirkbride R."/>
            <person name="Jenkins J."/>
            <person name="Plott C."/>
            <person name="Lovell J."/>
            <person name="Lin Y.-M."/>
            <person name="Vaughn R."/>
            <person name="Liu B."/>
            <person name="Li W."/>
            <person name="Simpson S."/>
            <person name="Scheffler B."/>
            <person name="Saski C."/>
            <person name="Grover C."/>
            <person name="Hu G."/>
            <person name="Conover J."/>
            <person name="Carlson J."/>
            <person name="Shu S."/>
            <person name="Boston L."/>
            <person name="Williams M."/>
            <person name="Peterson D."/>
            <person name="Mcgee K."/>
            <person name="Jones D."/>
            <person name="Wendel J."/>
            <person name="Stelly D."/>
            <person name="Grimwood J."/>
            <person name="Schmutz J."/>
        </authorList>
    </citation>
    <scope>NUCLEOTIDE SEQUENCE [LARGE SCALE GENOMIC DNA]</scope>
    <source>
        <strain evidence="6">1808015.09</strain>
    </source>
</reference>
<dbReference type="Gene3D" id="2.40.100.10">
    <property type="entry name" value="Cyclophilin-like"/>
    <property type="match status" value="1"/>
</dbReference>
<dbReference type="EC" id="5.2.1.8" evidence="1"/>
<sequence length="462" mass="50588">MVAIISCNSYSPLAASKWINPTLPTKASTFLTTPKYNSHKHVQCQLQNGQKGRPFSLKECAISIILAAELITGIPSLDAYAANPPLPDLSVLISGPPIKDPGALLRYALPINNKAVREVQKPLEDISESLKIAGVKALDSVERNVRQASRALKQGKTLIISGLAEAKKDRGAELLDKLEVGMEELQRTVEDRNRDAVAPKQKELLQYIGDVEEDMVDGFPYEVPEEYKNMPLLKGRAAVDMKVKVKDNPNLEECVFRIVLDGYNAPVTAGILLTSSKGTSMMAWKFGEVTLDSPLSFECCWSPLEGKFSKIVILPLDGFVVQTGDPDGPAEGFIDPSTEKTRTIPLEIMVDGEKAPVYEATLEELGLYKAQTKLPFNAFGTMAMAREEFENNSASSQIFWLLKESELTPSNANILDGRYAVFGYVTENEDFLADVKVGDVIESIKLVSGLDNLVNPSYKIAG</sequence>
<dbReference type="EMBL" id="CM017709">
    <property type="protein sequence ID" value="TYG52506.1"/>
    <property type="molecule type" value="Genomic_DNA"/>
</dbReference>
<dbReference type="InterPro" id="IPR002130">
    <property type="entry name" value="Cyclophilin-type_PPIase_dom"/>
</dbReference>
<feature type="domain" description="PPIase cyclophilin-type" evidence="5">
    <location>
        <begin position="316"/>
        <end position="462"/>
    </location>
</feature>
<evidence type="ECO:0000256" key="4">
    <source>
        <dbReference type="ARBA" id="ARBA00023235"/>
    </source>
</evidence>
<evidence type="ECO:0000256" key="2">
    <source>
        <dbReference type="ARBA" id="ARBA00023078"/>
    </source>
</evidence>
<keyword evidence="4" id="KW-0413">Isomerase</keyword>
<keyword evidence="7" id="KW-1185">Reference proteome</keyword>
<evidence type="ECO:0000256" key="3">
    <source>
        <dbReference type="ARBA" id="ARBA00023110"/>
    </source>
</evidence>
<dbReference type="InterPro" id="IPR029000">
    <property type="entry name" value="Cyclophilin-like_dom_sf"/>
</dbReference>
<evidence type="ECO:0000259" key="5">
    <source>
        <dbReference type="PROSITE" id="PS50072"/>
    </source>
</evidence>
<dbReference type="Gene3D" id="1.20.120.290">
    <property type="entry name" value="Oxygen-evolving enhancer protein 3 (PsbQ), four-helix up-down bundle"/>
    <property type="match status" value="1"/>
</dbReference>
<dbReference type="PANTHER" id="PTHR43246">
    <property type="entry name" value="PEPTIDYL-PROLYL CIS-TRANS ISOMERASE CYP38, CHLOROPLASTIC"/>
    <property type="match status" value="1"/>
</dbReference>
<dbReference type="Pfam" id="PF21329">
    <property type="entry name" value="CYP38_PsbQ-like"/>
    <property type="match status" value="1"/>
</dbReference>
<protein>
    <recommendedName>
        <fullName evidence="1">peptidylprolyl isomerase</fullName>
        <ecNumber evidence="1">5.2.1.8</ecNumber>
    </recommendedName>
</protein>
<dbReference type="InterPro" id="IPR023222">
    <property type="entry name" value="PsbQ-like_dom_sf"/>
</dbReference>
<dbReference type="Pfam" id="PF00160">
    <property type="entry name" value="Pro_isomerase"/>
    <property type="match status" value="1"/>
</dbReference>
<dbReference type="SUPFAM" id="SSF50891">
    <property type="entry name" value="Cyclophilin-like"/>
    <property type="match status" value="1"/>
</dbReference>
<name>A0A5D2BAL5_GOSDA</name>
<proteinExistence type="predicted"/>
<dbReference type="AlphaFoldDB" id="A0A5D2BAL5"/>
<accession>A0A5D2BAL5</accession>
<evidence type="ECO:0000313" key="6">
    <source>
        <dbReference type="EMBL" id="TYG52506.1"/>
    </source>
</evidence>
<gene>
    <name evidence="6" type="ORF">ES288_D09G033400v1</name>
</gene>
<dbReference type="InterPro" id="IPR044665">
    <property type="entry name" value="E_coli_cyclophilin_A-like"/>
</dbReference>
<dbReference type="PROSITE" id="PS50072">
    <property type="entry name" value="CSA_PPIASE_2"/>
    <property type="match status" value="1"/>
</dbReference>
<dbReference type="Proteomes" id="UP000323506">
    <property type="component" value="Chromosome D09"/>
</dbReference>
<organism evidence="6 7">
    <name type="scientific">Gossypium darwinii</name>
    <name type="common">Darwin's cotton</name>
    <name type="synonym">Gossypium barbadense var. darwinii</name>
    <dbReference type="NCBI Taxonomy" id="34276"/>
    <lineage>
        <taxon>Eukaryota</taxon>
        <taxon>Viridiplantae</taxon>
        <taxon>Streptophyta</taxon>
        <taxon>Embryophyta</taxon>
        <taxon>Tracheophyta</taxon>
        <taxon>Spermatophyta</taxon>
        <taxon>Magnoliopsida</taxon>
        <taxon>eudicotyledons</taxon>
        <taxon>Gunneridae</taxon>
        <taxon>Pentapetalae</taxon>
        <taxon>rosids</taxon>
        <taxon>malvids</taxon>
        <taxon>Malvales</taxon>
        <taxon>Malvaceae</taxon>
        <taxon>Malvoideae</taxon>
        <taxon>Gossypium</taxon>
    </lineage>
</organism>
<keyword evidence="2" id="KW-0793">Thylakoid</keyword>
<keyword evidence="3" id="KW-0697">Rotamase</keyword>